<reference evidence="1 2" key="1">
    <citation type="submission" date="2020-02" db="EMBL/GenBank/DDBJ databases">
        <title>Sequencing the genomes of 1000 actinobacteria strains.</title>
        <authorList>
            <person name="Klenk H.-P."/>
        </authorList>
    </citation>
    <scope>NUCLEOTIDE SEQUENCE [LARGE SCALE GENOMIC DNA]</scope>
    <source>
        <strain evidence="1 2">DSM 27960</strain>
    </source>
</reference>
<proteinExistence type="predicted"/>
<dbReference type="AlphaFoldDB" id="A0A7X5R0J9"/>
<evidence type="ECO:0000313" key="2">
    <source>
        <dbReference type="Proteomes" id="UP000541033"/>
    </source>
</evidence>
<sequence>MRSKQTLLMRQLSGPSAFEFFLKLLRDSISVCSPSLGDVDSFHGASANRNCHDQTNAGLSASAGADSASIYLTDVLPRWGDAVQGFGDGTTRYHTVGKRHTVGYTAVGSLKTYRSVNNTLGQFCTYAANKTMTNILSPQTSGVIANQVTVYVKKC</sequence>
<dbReference type="EMBL" id="JAAMOX010000001">
    <property type="protein sequence ID" value="NIH53459.1"/>
    <property type="molecule type" value="Genomic_DNA"/>
</dbReference>
<name>A0A7X5R0J9_9MICO</name>
<organism evidence="1 2">
    <name type="scientific">Lysinibacter cavernae</name>
    <dbReference type="NCBI Taxonomy" id="1640652"/>
    <lineage>
        <taxon>Bacteria</taxon>
        <taxon>Bacillati</taxon>
        <taxon>Actinomycetota</taxon>
        <taxon>Actinomycetes</taxon>
        <taxon>Micrococcales</taxon>
        <taxon>Microbacteriaceae</taxon>
        <taxon>Lysinibacter</taxon>
    </lineage>
</organism>
<protein>
    <submittedName>
        <fullName evidence="1">Uncharacterized protein</fullName>
    </submittedName>
</protein>
<keyword evidence="2" id="KW-1185">Reference proteome</keyword>
<dbReference type="RefSeq" id="WP_386762708.1">
    <property type="nucleotide sequence ID" value="NZ_JBHSCM010000004.1"/>
</dbReference>
<gene>
    <name evidence="1" type="ORF">FHX76_001327</name>
</gene>
<dbReference type="Proteomes" id="UP000541033">
    <property type="component" value="Unassembled WGS sequence"/>
</dbReference>
<comment type="caution">
    <text evidence="1">The sequence shown here is derived from an EMBL/GenBank/DDBJ whole genome shotgun (WGS) entry which is preliminary data.</text>
</comment>
<accession>A0A7X5R0J9</accession>
<evidence type="ECO:0000313" key="1">
    <source>
        <dbReference type="EMBL" id="NIH53459.1"/>
    </source>
</evidence>